<name>A0A8H6LFR1_FUSOX</name>
<dbReference type="Proteomes" id="UP000593570">
    <property type="component" value="Unassembled WGS sequence"/>
</dbReference>
<dbReference type="CDD" id="cd17502">
    <property type="entry name" value="MFS_Azr1_MDR_like"/>
    <property type="match status" value="1"/>
</dbReference>
<proteinExistence type="predicted"/>
<dbReference type="Pfam" id="PF07690">
    <property type="entry name" value="MFS_1"/>
    <property type="match status" value="1"/>
</dbReference>
<dbReference type="FunFam" id="1.20.1720.10:FF:000012">
    <property type="entry name" value="MFS toxin efflux pump (AflT)"/>
    <property type="match status" value="1"/>
</dbReference>
<dbReference type="AlphaFoldDB" id="A0A8H6LFR1"/>
<feature type="domain" description="Major facilitator superfamily (MFS) profile" evidence="9">
    <location>
        <begin position="74"/>
        <end position="488"/>
    </location>
</feature>
<dbReference type="InterPro" id="IPR011701">
    <property type="entry name" value="MFS"/>
</dbReference>
<evidence type="ECO:0000256" key="8">
    <source>
        <dbReference type="SAM" id="Phobius"/>
    </source>
</evidence>
<gene>
    <name evidence="10" type="ORF">HZS61_002587</name>
</gene>
<evidence type="ECO:0000259" key="9">
    <source>
        <dbReference type="PROSITE" id="PS50850"/>
    </source>
</evidence>
<evidence type="ECO:0000256" key="2">
    <source>
        <dbReference type="ARBA" id="ARBA00022448"/>
    </source>
</evidence>
<feature type="transmembrane region" description="Helical" evidence="8">
    <location>
        <begin position="304"/>
        <end position="321"/>
    </location>
</feature>
<organism evidence="10 11">
    <name type="scientific">Fusarium oxysporum f. sp. conglutinans</name>
    <dbReference type="NCBI Taxonomy" id="100902"/>
    <lineage>
        <taxon>Eukaryota</taxon>
        <taxon>Fungi</taxon>
        <taxon>Dikarya</taxon>
        <taxon>Ascomycota</taxon>
        <taxon>Pezizomycotina</taxon>
        <taxon>Sordariomycetes</taxon>
        <taxon>Hypocreomycetidae</taxon>
        <taxon>Hypocreales</taxon>
        <taxon>Nectriaceae</taxon>
        <taxon>Fusarium</taxon>
        <taxon>Fusarium oxysporum species complex</taxon>
    </lineage>
</organism>
<dbReference type="SUPFAM" id="SSF103473">
    <property type="entry name" value="MFS general substrate transporter"/>
    <property type="match status" value="1"/>
</dbReference>
<feature type="transmembrane region" description="Helical" evidence="8">
    <location>
        <begin position="436"/>
        <end position="456"/>
    </location>
</feature>
<dbReference type="GO" id="GO:0022857">
    <property type="term" value="F:transmembrane transporter activity"/>
    <property type="evidence" value="ECO:0007669"/>
    <property type="project" value="InterPro"/>
</dbReference>
<evidence type="ECO:0000313" key="10">
    <source>
        <dbReference type="EMBL" id="KAF6518509.1"/>
    </source>
</evidence>
<sequence>MERLSPEVACMGGKTSLQSEDEVKAPDSSNSLGNGPGIMSDCEAGNEQDATDNPDVSSLGEGPEYPEGARLIAVVASLFLSTFLVALDLTIVATAIPKITDEFRGLDLVSWYGSAFFMCIGGFQSTCKFTGGKAFKYFPLKSTFLFCVLIFEVGSLICALAHNSTTLIVGRALSGVGAAGISSGGLTIIGYAVPPVKRPMFTGVLGASYSISSVIGPLIGGAFAEKVSWRWCFYINLPIGGLSAFIILIFFHTPSHAKPLQKPLLEKLLNMDIVGIALVMGAITCYILGLQYGGQTKPWNSGEVIGLLVGFGVICTSFVQWEWYQGERAMLQPRLITDRNVWVPATYAFFYSGGYFAQIFYLPIYFQSIGNTSPTESGVRNLPLIMAVTVATILSGGFITATGIAFPLLVSGAAMATVGCGLIYSLDIGTGAGKWIGYQILAGVGFGISFQVPIIIGQAKSATSGLPSVTAIILFFQTVGGAFSVAAS</sequence>
<evidence type="ECO:0000256" key="3">
    <source>
        <dbReference type="ARBA" id="ARBA00022692"/>
    </source>
</evidence>
<evidence type="ECO:0000256" key="5">
    <source>
        <dbReference type="ARBA" id="ARBA00023136"/>
    </source>
</evidence>
<feature type="transmembrane region" description="Helical" evidence="8">
    <location>
        <begin position="200"/>
        <end position="224"/>
    </location>
</feature>
<dbReference type="InterPro" id="IPR036259">
    <property type="entry name" value="MFS_trans_sf"/>
</dbReference>
<dbReference type="InterPro" id="IPR020846">
    <property type="entry name" value="MFS_dom"/>
</dbReference>
<dbReference type="Gene3D" id="1.20.1250.20">
    <property type="entry name" value="MFS general substrate transporter like domains"/>
    <property type="match status" value="1"/>
</dbReference>
<keyword evidence="3 8" id="KW-0812">Transmembrane</keyword>
<dbReference type="GO" id="GO:0005886">
    <property type="term" value="C:plasma membrane"/>
    <property type="evidence" value="ECO:0007669"/>
    <property type="project" value="TreeGrafter"/>
</dbReference>
<evidence type="ECO:0000256" key="7">
    <source>
        <dbReference type="SAM" id="MobiDB-lite"/>
    </source>
</evidence>
<feature type="transmembrane region" description="Helical" evidence="8">
    <location>
        <begin position="468"/>
        <end position="487"/>
    </location>
</feature>
<feature type="transmembrane region" description="Helical" evidence="8">
    <location>
        <begin position="173"/>
        <end position="194"/>
    </location>
</feature>
<dbReference type="PRINTS" id="PR01036">
    <property type="entry name" value="TCRTETB"/>
</dbReference>
<feature type="transmembrane region" description="Helical" evidence="8">
    <location>
        <begin position="378"/>
        <end position="398"/>
    </location>
</feature>
<comment type="caution">
    <text evidence="10">The sequence shown here is derived from an EMBL/GenBank/DDBJ whole genome shotgun (WGS) entry which is preliminary data.</text>
</comment>
<feature type="transmembrane region" description="Helical" evidence="8">
    <location>
        <begin position="71"/>
        <end position="93"/>
    </location>
</feature>
<dbReference type="PROSITE" id="PS50850">
    <property type="entry name" value="MFS"/>
    <property type="match status" value="1"/>
</dbReference>
<feature type="transmembrane region" description="Helical" evidence="8">
    <location>
        <begin position="105"/>
        <end position="123"/>
    </location>
</feature>
<feature type="transmembrane region" description="Helical" evidence="8">
    <location>
        <begin position="273"/>
        <end position="292"/>
    </location>
</feature>
<reference evidence="10 11" key="1">
    <citation type="journal article" date="2020" name="bioRxiv">
        <title>A chromosome-scale genome assembly for the Fusarium oxysporum strain Fo5176 to establish a model Arabidopsis-fungal pathosystem.</title>
        <authorList>
            <person name="Fokkens L."/>
            <person name="Guo L."/>
            <person name="Dora S."/>
            <person name="Wang B."/>
            <person name="Ye K."/>
            <person name="Sanchez-Rodriguez C."/>
            <person name="Croll D."/>
        </authorList>
    </citation>
    <scope>NUCLEOTIDE SEQUENCE [LARGE SCALE GENOMIC DNA]</scope>
    <source>
        <strain evidence="10 11">Fo5176</strain>
    </source>
</reference>
<feature type="transmembrane region" description="Helical" evidence="8">
    <location>
        <begin position="143"/>
        <end position="161"/>
    </location>
</feature>
<evidence type="ECO:0000256" key="1">
    <source>
        <dbReference type="ARBA" id="ARBA00004141"/>
    </source>
</evidence>
<feature type="transmembrane region" description="Helical" evidence="8">
    <location>
        <begin position="231"/>
        <end position="253"/>
    </location>
</feature>
<evidence type="ECO:0000256" key="4">
    <source>
        <dbReference type="ARBA" id="ARBA00022989"/>
    </source>
</evidence>
<feature type="transmembrane region" description="Helical" evidence="8">
    <location>
        <begin position="404"/>
        <end position="424"/>
    </location>
</feature>
<keyword evidence="6" id="KW-0325">Glycoprotein</keyword>
<protein>
    <recommendedName>
        <fullName evidence="9">Major facilitator superfamily (MFS) profile domain-containing protein</fullName>
    </recommendedName>
</protein>
<evidence type="ECO:0000313" key="11">
    <source>
        <dbReference type="Proteomes" id="UP000593570"/>
    </source>
</evidence>
<accession>A0A8H6LFR1</accession>
<keyword evidence="4 8" id="KW-1133">Transmembrane helix</keyword>
<dbReference type="PANTHER" id="PTHR23501:SF177">
    <property type="entry name" value="MAJOR FACILITATOR SUPERFAMILY (MFS) PROFILE DOMAIN-CONTAINING PROTEIN-RELATED"/>
    <property type="match status" value="1"/>
</dbReference>
<dbReference type="Gene3D" id="1.20.1720.10">
    <property type="entry name" value="Multidrug resistance protein D"/>
    <property type="match status" value="1"/>
</dbReference>
<keyword evidence="2" id="KW-0813">Transport</keyword>
<dbReference type="EMBL" id="JACDXP010000010">
    <property type="protein sequence ID" value="KAF6518509.1"/>
    <property type="molecule type" value="Genomic_DNA"/>
</dbReference>
<feature type="transmembrane region" description="Helical" evidence="8">
    <location>
        <begin position="341"/>
        <end position="366"/>
    </location>
</feature>
<feature type="region of interest" description="Disordered" evidence="7">
    <location>
        <begin position="1"/>
        <end position="60"/>
    </location>
</feature>
<dbReference type="PANTHER" id="PTHR23501">
    <property type="entry name" value="MAJOR FACILITATOR SUPERFAMILY"/>
    <property type="match status" value="1"/>
</dbReference>
<evidence type="ECO:0000256" key="6">
    <source>
        <dbReference type="ARBA" id="ARBA00023180"/>
    </source>
</evidence>
<keyword evidence="5 8" id="KW-0472">Membrane</keyword>
<comment type="subcellular location">
    <subcellularLocation>
        <location evidence="1">Membrane</location>
        <topology evidence="1">Multi-pass membrane protein</topology>
    </subcellularLocation>
</comment>